<keyword evidence="2" id="KW-1185">Reference proteome</keyword>
<name>A0A923TCK4_9BACT</name>
<sequence length="97" mass="10454">MVHILSISTNRETLRILDRLVNQNEAWTGLPAPDFASAKALLVEHDFDLALIGSGISAWEQEALAELVVETGKKTKLVPHFGGGSGLLYAEIAQALD</sequence>
<organism evidence="1 2">
    <name type="scientific">Neolewinella lacunae</name>
    <dbReference type="NCBI Taxonomy" id="1517758"/>
    <lineage>
        <taxon>Bacteria</taxon>
        <taxon>Pseudomonadati</taxon>
        <taxon>Bacteroidota</taxon>
        <taxon>Saprospiria</taxon>
        <taxon>Saprospirales</taxon>
        <taxon>Lewinellaceae</taxon>
        <taxon>Neolewinella</taxon>
    </lineage>
</organism>
<dbReference type="Proteomes" id="UP000650081">
    <property type="component" value="Unassembled WGS sequence"/>
</dbReference>
<comment type="caution">
    <text evidence="1">The sequence shown here is derived from an EMBL/GenBank/DDBJ whole genome shotgun (WGS) entry which is preliminary data.</text>
</comment>
<protein>
    <submittedName>
        <fullName evidence="1">Response regulator receiver protein</fullName>
    </submittedName>
</protein>
<reference evidence="1" key="1">
    <citation type="submission" date="2020-08" db="EMBL/GenBank/DDBJ databases">
        <title>Lewinella bacteria from marine environments.</title>
        <authorList>
            <person name="Zhong Y."/>
        </authorList>
    </citation>
    <scope>NUCLEOTIDE SEQUENCE</scope>
    <source>
        <strain evidence="1">KCTC 42187</strain>
    </source>
</reference>
<evidence type="ECO:0000313" key="2">
    <source>
        <dbReference type="Proteomes" id="UP000650081"/>
    </source>
</evidence>
<dbReference type="RefSeq" id="WP_187465920.1">
    <property type="nucleotide sequence ID" value="NZ_JACSIT010000078.1"/>
</dbReference>
<gene>
    <name evidence="1" type="ORF">H9S92_06605</name>
</gene>
<dbReference type="EMBL" id="JACSIT010000078">
    <property type="protein sequence ID" value="MBC6993822.1"/>
    <property type="molecule type" value="Genomic_DNA"/>
</dbReference>
<accession>A0A923TCK4</accession>
<proteinExistence type="predicted"/>
<dbReference type="AlphaFoldDB" id="A0A923TCK4"/>
<evidence type="ECO:0000313" key="1">
    <source>
        <dbReference type="EMBL" id="MBC6993822.1"/>
    </source>
</evidence>